<dbReference type="PANTHER" id="PTHR40086:SF1">
    <property type="entry name" value="CELL CYCLE REGULATOR CCRZ"/>
    <property type="match status" value="1"/>
</dbReference>
<evidence type="ECO:0000313" key="3">
    <source>
        <dbReference type="EMBL" id="ANJ11506.1"/>
    </source>
</evidence>
<protein>
    <submittedName>
        <fullName evidence="3">Aminoglycoside phosphotransferase</fullName>
    </submittedName>
</protein>
<evidence type="ECO:0000313" key="4">
    <source>
        <dbReference type="Proteomes" id="UP000078468"/>
    </source>
</evidence>
<sequence>MAPQLLSPARQRAEAMNDGSSLVKGPLKGYHHETYVLSPPGGTRRVKLREPRATSLWFDRRCFQSEEELLRGLRGRIDRIPEVVDVEGMGLQAFIEGRTLGDHRRGGRPVPDSAFEQIVDVFRQMVPITAETLHVERRCSREDAPEDGDTEAFLKRLVVFVEDQVYAANRQEFGSLFAELGVRDEALVHLEKNVAGLSERPFCLLHGDLHRENFIIDPQGDLWTIDWELAMVGDPLYDLATHLYLMRYPAYQEERLIGKWCDVVERIRSGSSHAWENDLRLITGFKKGQSVFTDTVRAAKALRDETGFRWAALPRVAAKLHGVLAAAAGPLGLEDVPSRREVAAALVRWHRESSGTRPGETCSTRGWRPQ</sequence>
<name>A0A191V903_9ACTN</name>
<dbReference type="Gene3D" id="3.90.1200.10">
    <property type="match status" value="1"/>
</dbReference>
<gene>
    <name evidence="3" type="ORF">Spa2297_15225</name>
</gene>
<keyword evidence="3" id="KW-0808">Transferase</keyword>
<feature type="region of interest" description="Disordered" evidence="1">
    <location>
        <begin position="1"/>
        <end position="24"/>
    </location>
</feature>
<evidence type="ECO:0000256" key="1">
    <source>
        <dbReference type="SAM" id="MobiDB-lite"/>
    </source>
</evidence>
<dbReference type="SUPFAM" id="SSF56112">
    <property type="entry name" value="Protein kinase-like (PK-like)"/>
    <property type="match status" value="1"/>
</dbReference>
<reference evidence="3 4" key="1">
    <citation type="submission" date="2016-05" db="EMBL/GenBank/DDBJ databases">
        <title>Non-Contiguous Finished Genome Sequence of Streptomyces parvulus 2297 Integrated Site-Specifically with Actinophage R4.</title>
        <authorList>
            <person name="Nishizawa T."/>
            <person name="Miura T."/>
            <person name="Harada C."/>
            <person name="Guo Y."/>
            <person name="Narisawa K."/>
            <person name="Ohta H."/>
            <person name="Takahashi H."/>
            <person name="Shirai M."/>
        </authorList>
    </citation>
    <scope>NUCLEOTIDE SEQUENCE [LARGE SCALE GENOMIC DNA]</scope>
    <source>
        <strain evidence="3 4">2297</strain>
    </source>
</reference>
<dbReference type="InterPro" id="IPR052077">
    <property type="entry name" value="CcrZ_PhaseVar_Mediator"/>
</dbReference>
<dbReference type="GO" id="GO:0016740">
    <property type="term" value="F:transferase activity"/>
    <property type="evidence" value="ECO:0007669"/>
    <property type="project" value="UniProtKB-KW"/>
</dbReference>
<feature type="domain" description="Aminoglycoside phosphotransferase" evidence="2">
    <location>
        <begin position="27"/>
        <end position="246"/>
    </location>
</feature>
<accession>A0A191V903</accession>
<dbReference type="Pfam" id="PF01636">
    <property type="entry name" value="APH"/>
    <property type="match status" value="1"/>
</dbReference>
<dbReference type="EMBL" id="CP015866">
    <property type="protein sequence ID" value="ANJ11506.1"/>
    <property type="molecule type" value="Genomic_DNA"/>
</dbReference>
<organism evidence="3 4">
    <name type="scientific">Streptomyces parvulus</name>
    <dbReference type="NCBI Taxonomy" id="146923"/>
    <lineage>
        <taxon>Bacteria</taxon>
        <taxon>Bacillati</taxon>
        <taxon>Actinomycetota</taxon>
        <taxon>Actinomycetes</taxon>
        <taxon>Kitasatosporales</taxon>
        <taxon>Streptomycetaceae</taxon>
        <taxon>Streptomyces</taxon>
    </lineage>
</organism>
<dbReference type="PANTHER" id="PTHR40086">
    <property type="entry name" value="PHOSPHOTRANSFERASE YTMP-RELATED"/>
    <property type="match status" value="1"/>
</dbReference>
<dbReference type="InterPro" id="IPR011009">
    <property type="entry name" value="Kinase-like_dom_sf"/>
</dbReference>
<dbReference type="KEGG" id="spav:Spa2297_15225"/>
<dbReference type="RefSeq" id="WP_064731836.1">
    <property type="nucleotide sequence ID" value="NZ_BMRX01000021.1"/>
</dbReference>
<proteinExistence type="predicted"/>
<dbReference type="Proteomes" id="UP000078468">
    <property type="component" value="Chromosome"/>
</dbReference>
<dbReference type="InterPro" id="IPR002575">
    <property type="entry name" value="Aminoglycoside_PTrfase"/>
</dbReference>
<dbReference type="AlphaFoldDB" id="A0A191V903"/>
<evidence type="ECO:0000259" key="2">
    <source>
        <dbReference type="Pfam" id="PF01636"/>
    </source>
</evidence>
<dbReference type="GeneID" id="91306241"/>